<reference evidence="1 2" key="1">
    <citation type="submission" date="2014-08" db="EMBL/GenBank/DDBJ databases">
        <title>Genomic and Phenotypic Diversity of Colwellia psychrerythraea strains from Disparate Marine Basins.</title>
        <authorList>
            <person name="Techtmann S.M."/>
            <person name="Stelling S.C."/>
            <person name="Utturkar S.M."/>
            <person name="Alshibli N."/>
            <person name="Harris A."/>
            <person name="Brown S.D."/>
            <person name="Hazen T.C."/>
        </authorList>
    </citation>
    <scope>NUCLEOTIDE SEQUENCE [LARGE SCALE GENOMIC DNA]</scope>
    <source>
        <strain evidence="1 2">ND2E</strain>
    </source>
</reference>
<dbReference type="SUPFAM" id="SSF53254">
    <property type="entry name" value="Phosphoglycerate mutase-like"/>
    <property type="match status" value="1"/>
</dbReference>
<dbReference type="OrthoDB" id="9156506at2"/>
<protein>
    <submittedName>
        <fullName evidence="1">Phosphoglycerate mutase</fullName>
    </submittedName>
</protein>
<dbReference type="Gene3D" id="3.40.50.1240">
    <property type="entry name" value="Phosphoglycerate mutase-like"/>
    <property type="match status" value="1"/>
</dbReference>
<organism evidence="1 2">
    <name type="scientific">Colwellia psychrerythraea</name>
    <name type="common">Vibrio psychroerythus</name>
    <dbReference type="NCBI Taxonomy" id="28229"/>
    <lineage>
        <taxon>Bacteria</taxon>
        <taxon>Pseudomonadati</taxon>
        <taxon>Pseudomonadota</taxon>
        <taxon>Gammaproteobacteria</taxon>
        <taxon>Alteromonadales</taxon>
        <taxon>Colwelliaceae</taxon>
        <taxon>Colwellia</taxon>
    </lineage>
</organism>
<comment type="caution">
    <text evidence="1">The sequence shown here is derived from an EMBL/GenBank/DDBJ whole genome shotgun (WGS) entry which is preliminary data.</text>
</comment>
<dbReference type="AlphaFoldDB" id="A0A099KV01"/>
<evidence type="ECO:0000313" key="1">
    <source>
        <dbReference type="EMBL" id="KGJ93642.1"/>
    </source>
</evidence>
<proteinExistence type="predicted"/>
<dbReference type="RefSeq" id="WP_033092933.1">
    <property type="nucleotide sequence ID" value="NZ_JQED01000008.1"/>
</dbReference>
<dbReference type="InterPro" id="IPR029033">
    <property type="entry name" value="His_PPase_superfam"/>
</dbReference>
<sequence length="182" mass="20984">MEIVLIRHGKPASADNPVVNAAEYTKWVRRYNLSDVATNSRPVNKAVNQKLCYAVSSDFKRAIHSAHIYTGKPPEIISELFREMEIPRYKLPLTLKAITWVYLCRVIWMFGFKGPFESYRLAKNRAELAADKLIDLARVKDNVVLFGHGYLNFYIRKALMKKGWRLKSKSNAFWGVTSLESK</sequence>
<dbReference type="PATRIC" id="fig|28229.4.peg.1161"/>
<gene>
    <name evidence="1" type="ORF">ND2E_2135</name>
</gene>
<accession>A0A099KV01</accession>
<dbReference type="Pfam" id="PF00300">
    <property type="entry name" value="His_Phos_1"/>
    <property type="match status" value="1"/>
</dbReference>
<dbReference type="EMBL" id="JQED01000008">
    <property type="protein sequence ID" value="KGJ93642.1"/>
    <property type="molecule type" value="Genomic_DNA"/>
</dbReference>
<dbReference type="Proteomes" id="UP000029843">
    <property type="component" value="Unassembled WGS sequence"/>
</dbReference>
<name>A0A099KV01_COLPS</name>
<evidence type="ECO:0000313" key="2">
    <source>
        <dbReference type="Proteomes" id="UP000029843"/>
    </source>
</evidence>
<dbReference type="InterPro" id="IPR013078">
    <property type="entry name" value="His_Pase_superF_clade-1"/>
</dbReference>